<dbReference type="AlphaFoldDB" id="A0A7S4Q025"/>
<organism evidence="6">
    <name type="scientific">Alexandrium monilatum</name>
    <dbReference type="NCBI Taxonomy" id="311494"/>
    <lineage>
        <taxon>Eukaryota</taxon>
        <taxon>Sar</taxon>
        <taxon>Alveolata</taxon>
        <taxon>Dinophyceae</taxon>
        <taxon>Gonyaulacales</taxon>
        <taxon>Pyrocystaceae</taxon>
        <taxon>Alexandrium</taxon>
    </lineage>
</organism>
<protein>
    <recommendedName>
        <fullName evidence="5">EF-hand domain-containing protein</fullName>
    </recommendedName>
</protein>
<evidence type="ECO:0000313" key="6">
    <source>
        <dbReference type="EMBL" id="CAE4566799.1"/>
    </source>
</evidence>
<dbReference type="InterPro" id="IPR002048">
    <property type="entry name" value="EF_hand_dom"/>
</dbReference>
<name>A0A7S4Q025_9DINO</name>
<sequence length="301" mass="31877">MMASFRLLVLTTLLSVHAMVVGGLNLHKEKELHDGLGDLTEALDTDKSGTVDENEVEAFAQTQGLSLEQAQAEFAGLDSDHDGVLEVEELHNLLKADGSSPVAPPTTAQPAEAAQKRPYEPGAEALAAPPAEAEVPSPAAATADEALAVSQAAAARAPASAASDSEKPDDLHAAQLEAERQAGKSLAEVFARTASALLAKRGTDSTRVAKYDELASSFWSRSAELRRSAVEETTKAAREAADKIIQQSKGQIEELRQQASELEGRAKQLRREAYEAAQRALKAQADVSAVLEQQSSDFDTP</sequence>
<feature type="domain" description="EF-hand" evidence="5">
    <location>
        <begin position="65"/>
        <end position="100"/>
    </location>
</feature>
<feature type="chain" id="PRO_5030952365" description="EF-hand domain-containing protein" evidence="4">
    <location>
        <begin position="19"/>
        <end position="301"/>
    </location>
</feature>
<evidence type="ECO:0000256" key="3">
    <source>
        <dbReference type="SAM" id="MobiDB-lite"/>
    </source>
</evidence>
<feature type="signal peptide" evidence="4">
    <location>
        <begin position="1"/>
        <end position="18"/>
    </location>
</feature>
<dbReference type="InterPro" id="IPR018247">
    <property type="entry name" value="EF_Hand_1_Ca_BS"/>
</dbReference>
<feature type="region of interest" description="Disordered" evidence="3">
    <location>
        <begin position="158"/>
        <end position="179"/>
    </location>
</feature>
<feature type="region of interest" description="Disordered" evidence="3">
    <location>
        <begin position="96"/>
        <end position="119"/>
    </location>
</feature>
<feature type="coiled-coil region" evidence="2">
    <location>
        <begin position="238"/>
        <end position="279"/>
    </location>
</feature>
<keyword evidence="1" id="KW-0106">Calcium</keyword>
<accession>A0A7S4Q025</accession>
<gene>
    <name evidence="6" type="ORF">AMON00008_LOCUS6418</name>
</gene>
<evidence type="ECO:0000256" key="1">
    <source>
        <dbReference type="ARBA" id="ARBA00022837"/>
    </source>
</evidence>
<dbReference type="PROSITE" id="PS00018">
    <property type="entry name" value="EF_HAND_1"/>
    <property type="match status" value="1"/>
</dbReference>
<evidence type="ECO:0000256" key="4">
    <source>
        <dbReference type="SAM" id="SignalP"/>
    </source>
</evidence>
<keyword evidence="2" id="KW-0175">Coiled coil</keyword>
<keyword evidence="4" id="KW-0732">Signal</keyword>
<proteinExistence type="predicted"/>
<dbReference type="EMBL" id="HBNR01009687">
    <property type="protein sequence ID" value="CAE4566799.1"/>
    <property type="molecule type" value="Transcribed_RNA"/>
</dbReference>
<dbReference type="Gene3D" id="1.10.238.10">
    <property type="entry name" value="EF-hand"/>
    <property type="match status" value="1"/>
</dbReference>
<dbReference type="SUPFAM" id="SSF47473">
    <property type="entry name" value="EF-hand"/>
    <property type="match status" value="1"/>
</dbReference>
<evidence type="ECO:0000259" key="5">
    <source>
        <dbReference type="PROSITE" id="PS50222"/>
    </source>
</evidence>
<feature type="compositionally biased region" description="Basic and acidic residues" evidence="3">
    <location>
        <begin position="164"/>
        <end position="179"/>
    </location>
</feature>
<reference evidence="6" key="1">
    <citation type="submission" date="2021-01" db="EMBL/GenBank/DDBJ databases">
        <authorList>
            <person name="Corre E."/>
            <person name="Pelletier E."/>
            <person name="Niang G."/>
            <person name="Scheremetjew M."/>
            <person name="Finn R."/>
            <person name="Kale V."/>
            <person name="Holt S."/>
            <person name="Cochrane G."/>
            <person name="Meng A."/>
            <person name="Brown T."/>
            <person name="Cohen L."/>
        </authorList>
    </citation>
    <scope>NUCLEOTIDE SEQUENCE</scope>
    <source>
        <strain evidence="6">CCMP3105</strain>
    </source>
</reference>
<dbReference type="InterPro" id="IPR011992">
    <property type="entry name" value="EF-hand-dom_pair"/>
</dbReference>
<dbReference type="GO" id="GO:0005509">
    <property type="term" value="F:calcium ion binding"/>
    <property type="evidence" value="ECO:0007669"/>
    <property type="project" value="InterPro"/>
</dbReference>
<evidence type="ECO:0000256" key="2">
    <source>
        <dbReference type="SAM" id="Coils"/>
    </source>
</evidence>
<dbReference type="PROSITE" id="PS50222">
    <property type="entry name" value="EF_HAND_2"/>
    <property type="match status" value="1"/>
</dbReference>